<reference evidence="3 4" key="1">
    <citation type="submission" date="2022-11" db="EMBL/GenBank/DDBJ databases">
        <title>Minimal conservation of predation-associated metabolite biosynthetic gene clusters underscores biosynthetic potential of Myxococcota including descriptions for ten novel species: Archangium lansinium sp. nov., Myxococcus landrumus sp. nov., Nannocystis bai.</title>
        <authorList>
            <person name="Ahearne A."/>
            <person name="Stevens C."/>
            <person name="Dowd S."/>
        </authorList>
    </citation>
    <scope>NUCLEOTIDE SEQUENCE [LARGE SCALE GENOMIC DNA]</scope>
    <source>
        <strain evidence="3 4">NCELM</strain>
    </source>
</reference>
<evidence type="ECO:0000256" key="2">
    <source>
        <dbReference type="SAM" id="SignalP"/>
    </source>
</evidence>
<comment type="caution">
    <text evidence="3">The sequence shown here is derived from an EMBL/GenBank/DDBJ whole genome shotgun (WGS) entry which is preliminary data.</text>
</comment>
<gene>
    <name evidence="3" type="ORF">POL58_05070</name>
</gene>
<feature type="region of interest" description="Disordered" evidence="1">
    <location>
        <begin position="21"/>
        <end position="72"/>
    </location>
</feature>
<protein>
    <recommendedName>
        <fullName evidence="5">Rieske domain-containing protein</fullName>
    </recommendedName>
</protein>
<feature type="chain" id="PRO_5046704344" description="Rieske domain-containing protein" evidence="2">
    <location>
        <begin position="18"/>
        <end position="183"/>
    </location>
</feature>
<accession>A0ABT5AZ29</accession>
<organism evidence="3 4">
    <name type="scientific">Nannocystis radixulma</name>
    <dbReference type="NCBI Taxonomy" id="2995305"/>
    <lineage>
        <taxon>Bacteria</taxon>
        <taxon>Pseudomonadati</taxon>
        <taxon>Myxococcota</taxon>
        <taxon>Polyangia</taxon>
        <taxon>Nannocystales</taxon>
        <taxon>Nannocystaceae</taxon>
        <taxon>Nannocystis</taxon>
    </lineage>
</organism>
<dbReference type="RefSeq" id="WP_271994972.1">
    <property type="nucleotide sequence ID" value="NZ_JAQNDN010000001.1"/>
</dbReference>
<feature type="compositionally biased region" description="Low complexity" evidence="1">
    <location>
        <begin position="21"/>
        <end position="58"/>
    </location>
</feature>
<evidence type="ECO:0000313" key="4">
    <source>
        <dbReference type="Proteomes" id="UP001217838"/>
    </source>
</evidence>
<dbReference type="EMBL" id="JAQNDN010000001">
    <property type="protein sequence ID" value="MDC0667095.1"/>
    <property type="molecule type" value="Genomic_DNA"/>
</dbReference>
<sequence>MQRSLVLFTLLALVACGADKPAPATKAATPAPAAATPATKAAEPATLAPTPAEPAKPAIDPAAVSKNDRSKDPAFALKRDGTRYVGLVLDRCPDGTRVADRLRDGEPKLEGNKMLLSLWHGGCPMWTGFTVVPGQGSPLPFHLCEDIAHDTCEMHGKSTWVFDIGDALKKNGATAVTYAVPAL</sequence>
<evidence type="ECO:0000313" key="3">
    <source>
        <dbReference type="EMBL" id="MDC0667095.1"/>
    </source>
</evidence>
<proteinExistence type="predicted"/>
<evidence type="ECO:0000256" key="1">
    <source>
        <dbReference type="SAM" id="MobiDB-lite"/>
    </source>
</evidence>
<feature type="signal peptide" evidence="2">
    <location>
        <begin position="1"/>
        <end position="17"/>
    </location>
</feature>
<dbReference type="PROSITE" id="PS51257">
    <property type="entry name" value="PROKAR_LIPOPROTEIN"/>
    <property type="match status" value="1"/>
</dbReference>
<keyword evidence="2" id="KW-0732">Signal</keyword>
<dbReference type="Proteomes" id="UP001217838">
    <property type="component" value="Unassembled WGS sequence"/>
</dbReference>
<name>A0ABT5AZ29_9BACT</name>
<evidence type="ECO:0008006" key="5">
    <source>
        <dbReference type="Google" id="ProtNLM"/>
    </source>
</evidence>
<keyword evidence="4" id="KW-1185">Reference proteome</keyword>